<evidence type="ECO:0000313" key="2">
    <source>
        <dbReference type="Proteomes" id="UP001432322"/>
    </source>
</evidence>
<sequence length="216" mass="24333">LRYFSLEMNRIGTRLVNTVVSSRGAVQSNANARTVLFPEETVVETPSFEFTRFISSSFSQNIYSIFFEKTFSTQSLLIGANDGLSLSCSYIVSRNWDRLSSIASNQLIHSLQSVRDGLSNPLLCSLSFSSNDVLYSFVYRSFFTGNKIFNVSKSGNLFIYYLIVSYVRKSENVPHGLRPSLYLTNHRTDVSVANVGFCRAVNPLGKWKMTHLNISL</sequence>
<dbReference type="Proteomes" id="UP001432322">
    <property type="component" value="Unassembled WGS sequence"/>
</dbReference>
<organism evidence="1 2">
    <name type="scientific">Pristionchus fissidentatus</name>
    <dbReference type="NCBI Taxonomy" id="1538716"/>
    <lineage>
        <taxon>Eukaryota</taxon>
        <taxon>Metazoa</taxon>
        <taxon>Ecdysozoa</taxon>
        <taxon>Nematoda</taxon>
        <taxon>Chromadorea</taxon>
        <taxon>Rhabditida</taxon>
        <taxon>Rhabditina</taxon>
        <taxon>Diplogasteromorpha</taxon>
        <taxon>Diplogasteroidea</taxon>
        <taxon>Neodiplogasteridae</taxon>
        <taxon>Pristionchus</taxon>
    </lineage>
</organism>
<dbReference type="AlphaFoldDB" id="A0AAV5VY21"/>
<dbReference type="EMBL" id="BTSY01000004">
    <property type="protein sequence ID" value="GMT24288.1"/>
    <property type="molecule type" value="Genomic_DNA"/>
</dbReference>
<proteinExistence type="predicted"/>
<evidence type="ECO:0000313" key="1">
    <source>
        <dbReference type="EMBL" id="GMT24288.1"/>
    </source>
</evidence>
<reference evidence="1" key="1">
    <citation type="submission" date="2023-10" db="EMBL/GenBank/DDBJ databases">
        <title>Genome assembly of Pristionchus species.</title>
        <authorList>
            <person name="Yoshida K."/>
            <person name="Sommer R.J."/>
        </authorList>
    </citation>
    <scope>NUCLEOTIDE SEQUENCE</scope>
    <source>
        <strain evidence="1">RS5133</strain>
    </source>
</reference>
<comment type="caution">
    <text evidence="1">The sequence shown here is derived from an EMBL/GenBank/DDBJ whole genome shotgun (WGS) entry which is preliminary data.</text>
</comment>
<keyword evidence="2" id="KW-1185">Reference proteome</keyword>
<feature type="non-terminal residue" evidence="1">
    <location>
        <position position="1"/>
    </location>
</feature>
<name>A0AAV5VY21_9BILA</name>
<accession>A0AAV5VY21</accession>
<gene>
    <name evidence="1" type="ORF">PFISCL1PPCAC_15585</name>
</gene>
<protein>
    <submittedName>
        <fullName evidence="1">Uncharacterized protein</fullName>
    </submittedName>
</protein>